<dbReference type="GO" id="GO:0051607">
    <property type="term" value="P:defense response to virus"/>
    <property type="evidence" value="ECO:0007669"/>
    <property type="project" value="UniProtKB-KW"/>
</dbReference>
<name>A0A223HYE2_THETR</name>
<dbReference type="AlphaFoldDB" id="A0A223HYE2"/>
<dbReference type="PANTHER" id="PTHR35579:SF3">
    <property type="entry name" value="CRISPR SYSTEM CMS ENDORIBONUCLEASE CSM3"/>
    <property type="match status" value="1"/>
</dbReference>
<dbReference type="InterPro" id="IPR013411">
    <property type="entry name" value="CRISPR-assoc_RAMP_Csx7"/>
</dbReference>
<dbReference type="RefSeq" id="WP_094397167.1">
    <property type="nucleotide sequence ID" value="NZ_CP016893.1"/>
</dbReference>
<dbReference type="PANTHER" id="PTHR35579">
    <property type="entry name" value="CRISPR SYSTEM CMS ENDORIBONUCLEASE CSM3"/>
    <property type="match status" value="1"/>
</dbReference>
<accession>A0A223HYE2</accession>
<reference evidence="3 4" key="1">
    <citation type="submission" date="2016-08" db="EMBL/GenBank/DDBJ databases">
        <title>A novel genetic cassette of butanologenic Thermoanaerobacterium thermosaccharolyticum that directly convert cellulose to butanol.</title>
        <authorList>
            <person name="Li T."/>
            <person name="He J."/>
        </authorList>
    </citation>
    <scope>NUCLEOTIDE SEQUENCE [LARGE SCALE GENOMIC DNA]</scope>
    <source>
        <strain evidence="3 4">TG57</strain>
    </source>
</reference>
<keyword evidence="1" id="KW-0051">Antiviral defense</keyword>
<dbReference type="EMBL" id="CP016893">
    <property type="protein sequence ID" value="AST57304.1"/>
    <property type="molecule type" value="Genomic_DNA"/>
</dbReference>
<dbReference type="Proteomes" id="UP000214975">
    <property type="component" value="Chromosome"/>
</dbReference>
<protein>
    <submittedName>
        <fullName evidence="3">CRISPR-associated RAMP protein</fullName>
    </submittedName>
</protein>
<evidence type="ECO:0000259" key="2">
    <source>
        <dbReference type="Pfam" id="PF03787"/>
    </source>
</evidence>
<dbReference type="Pfam" id="PF03787">
    <property type="entry name" value="RAMPs"/>
    <property type="match status" value="1"/>
</dbReference>
<proteinExistence type="predicted"/>
<organism evidence="3 4">
    <name type="scientific">Thermoanaerobacterium thermosaccharolyticum</name>
    <name type="common">Clostridium thermosaccharolyticum</name>
    <dbReference type="NCBI Taxonomy" id="1517"/>
    <lineage>
        <taxon>Bacteria</taxon>
        <taxon>Bacillati</taxon>
        <taxon>Bacillota</taxon>
        <taxon>Clostridia</taxon>
        <taxon>Thermoanaerobacterales</taxon>
        <taxon>Thermoanaerobacteraceae</taxon>
        <taxon>Thermoanaerobacterium</taxon>
    </lineage>
</organism>
<gene>
    <name evidence="3" type="ORF">Thert_01216</name>
</gene>
<dbReference type="InterPro" id="IPR052216">
    <property type="entry name" value="CRISPR_Csm3_endoribonuclease"/>
</dbReference>
<feature type="domain" description="CRISPR type III-associated protein" evidence="2">
    <location>
        <begin position="14"/>
        <end position="218"/>
    </location>
</feature>
<sequence>MFDKFENRYIVKGTIVALKPIHIGKGEESMDPTEVDSPVIKDENGRPLIPGSSLKGVLRSFVERVLSSGAFEGYRSCLIVNDEPCVNGDYVKKLKDKYDKDYKKIAEEIYERSCNVCRLFGSNNLAAKLTIKDLNSIDEKTFFDMRDGVGIDRDTGTAKDGKKYNYEITPSGTKFELYMTGDNLDDDDLELLKLCLNVLKNGQISVGGMTSRGLGTIKLIDEKIYKVDKSNLKEYVSNGLSEEMRWNDV</sequence>
<dbReference type="InterPro" id="IPR005537">
    <property type="entry name" value="RAMP_III_fam"/>
</dbReference>
<evidence type="ECO:0000313" key="4">
    <source>
        <dbReference type="Proteomes" id="UP000214975"/>
    </source>
</evidence>
<evidence type="ECO:0000256" key="1">
    <source>
        <dbReference type="ARBA" id="ARBA00023118"/>
    </source>
</evidence>
<dbReference type="NCBIfam" id="TIGR02581">
    <property type="entry name" value="cas_cyan_RAMP"/>
    <property type="match status" value="1"/>
</dbReference>
<evidence type="ECO:0000313" key="3">
    <source>
        <dbReference type="EMBL" id="AST57304.1"/>
    </source>
</evidence>